<accession>A0A5B8MPE5</accession>
<sequence>MGQVSVSALVVLVTAVFFLSRRKTNKRVGAKNGVRGGEQEDPAAERFEEEDDGIDEAEAQDVVSDLDVPPDVRGTFSLVEKTLARQKEEKANKRRDPMSSMITHPENDYSGPSGLRIKTSQQGDKMSSAQKIQMVLEPGETVLKKGTVVKKKFKGLYPKIRVLCLTDSSRLLWLDQHTFEVKSSLEYHPEWTEVSLSGPKKFKVKTIDEKTNWAKETMIYSEKAESWVEEISKTLAPRSPRR</sequence>
<dbReference type="InterPro" id="IPR011993">
    <property type="entry name" value="PH-like_dom_sf"/>
</dbReference>
<keyword evidence="2" id="KW-0732">Signal</keyword>
<dbReference type="Proteomes" id="UP000316726">
    <property type="component" value="Chromosome 8"/>
</dbReference>
<evidence type="ECO:0000256" key="2">
    <source>
        <dbReference type="SAM" id="SignalP"/>
    </source>
</evidence>
<dbReference type="InterPro" id="IPR033931">
    <property type="entry name" value="PDK1-typ_PH"/>
</dbReference>
<feature type="region of interest" description="Disordered" evidence="1">
    <location>
        <begin position="30"/>
        <end position="53"/>
    </location>
</feature>
<dbReference type="EMBL" id="CP031041">
    <property type="protein sequence ID" value="QDZ22548.1"/>
    <property type="molecule type" value="Genomic_DNA"/>
</dbReference>
<dbReference type="Gene3D" id="2.30.29.30">
    <property type="entry name" value="Pleckstrin-homology domain (PH domain)/Phosphotyrosine-binding domain (PTB)"/>
    <property type="match status" value="1"/>
</dbReference>
<name>A0A5B8MPE5_9CHLO</name>
<evidence type="ECO:0000256" key="1">
    <source>
        <dbReference type="SAM" id="MobiDB-lite"/>
    </source>
</evidence>
<feature type="chain" id="PRO_5022823108" description="PDK1-type PH domain-containing protein" evidence="2">
    <location>
        <begin position="16"/>
        <end position="242"/>
    </location>
</feature>
<organism evidence="4 5">
    <name type="scientific">Chloropicon primus</name>
    <dbReference type="NCBI Taxonomy" id="1764295"/>
    <lineage>
        <taxon>Eukaryota</taxon>
        <taxon>Viridiplantae</taxon>
        <taxon>Chlorophyta</taxon>
        <taxon>Chloropicophyceae</taxon>
        <taxon>Chloropicales</taxon>
        <taxon>Chloropicaceae</taxon>
        <taxon>Chloropicon</taxon>
    </lineage>
</organism>
<feature type="compositionally biased region" description="Acidic residues" evidence="1">
    <location>
        <begin position="39"/>
        <end position="53"/>
    </location>
</feature>
<reference evidence="4 5" key="1">
    <citation type="submission" date="2018-07" db="EMBL/GenBank/DDBJ databases">
        <title>The complete nuclear genome of the prasinophyte Chloropicon primus (CCMP1205).</title>
        <authorList>
            <person name="Pombert J.-F."/>
            <person name="Otis C."/>
            <person name="Turmel M."/>
            <person name="Lemieux C."/>
        </authorList>
    </citation>
    <scope>NUCLEOTIDE SEQUENCE [LARGE SCALE GENOMIC DNA]</scope>
    <source>
        <strain evidence="4 5">CCMP1205</strain>
    </source>
</reference>
<feature type="region of interest" description="Disordered" evidence="1">
    <location>
        <begin position="83"/>
        <end position="113"/>
    </location>
</feature>
<proteinExistence type="predicted"/>
<evidence type="ECO:0000313" key="4">
    <source>
        <dbReference type="EMBL" id="QDZ22548.1"/>
    </source>
</evidence>
<dbReference type="AlphaFoldDB" id="A0A5B8MPE5"/>
<feature type="domain" description="PDK1-type PH" evidence="3">
    <location>
        <begin position="132"/>
        <end position="234"/>
    </location>
</feature>
<feature type="signal peptide" evidence="2">
    <location>
        <begin position="1"/>
        <end position="15"/>
    </location>
</feature>
<evidence type="ECO:0000313" key="5">
    <source>
        <dbReference type="Proteomes" id="UP000316726"/>
    </source>
</evidence>
<evidence type="ECO:0000259" key="3">
    <source>
        <dbReference type="Pfam" id="PF14593"/>
    </source>
</evidence>
<dbReference type="Pfam" id="PF14593">
    <property type="entry name" value="PH_3"/>
    <property type="match status" value="1"/>
</dbReference>
<protein>
    <recommendedName>
        <fullName evidence="3">PDK1-type PH domain-containing protein</fullName>
    </recommendedName>
</protein>
<keyword evidence="5" id="KW-1185">Reference proteome</keyword>
<feature type="compositionally biased region" description="Basic and acidic residues" evidence="1">
    <location>
        <begin position="83"/>
        <end position="97"/>
    </location>
</feature>
<gene>
    <name evidence="4" type="ORF">A3770_08p50660</name>
</gene>